<protein>
    <submittedName>
        <fullName evidence="2">Uncharacterized protein</fullName>
    </submittedName>
</protein>
<proteinExistence type="predicted"/>
<dbReference type="EMBL" id="JALJXV010000001">
    <property type="protein sequence ID" value="MCP1672983.1"/>
    <property type="molecule type" value="Genomic_DNA"/>
</dbReference>
<reference evidence="2" key="1">
    <citation type="submission" date="2022-03" db="EMBL/GenBank/DDBJ databases">
        <title>Genomic Encyclopedia of Type Strains, Phase III (KMG-III): the genomes of soil and plant-associated and newly described type strains.</title>
        <authorList>
            <person name="Whitman W."/>
        </authorList>
    </citation>
    <scope>NUCLEOTIDE SEQUENCE</scope>
    <source>
        <strain evidence="2">ANL 6-2</strain>
    </source>
</reference>
<keyword evidence="1" id="KW-1133">Transmembrane helix</keyword>
<accession>A0AAE3G0T0</accession>
<gene>
    <name evidence="2" type="ORF">J2T57_000075</name>
</gene>
<evidence type="ECO:0000313" key="3">
    <source>
        <dbReference type="Proteomes" id="UP001205843"/>
    </source>
</evidence>
<keyword evidence="1" id="KW-0812">Transmembrane</keyword>
<sequence>MDYKQRRYPRPDPVLLLAVGVAVAVLLTLL</sequence>
<evidence type="ECO:0000313" key="2">
    <source>
        <dbReference type="EMBL" id="MCP1672983.1"/>
    </source>
</evidence>
<keyword evidence="1" id="KW-0472">Membrane</keyword>
<comment type="caution">
    <text evidence="2">The sequence shown here is derived from an EMBL/GenBank/DDBJ whole genome shotgun (WGS) entry which is preliminary data.</text>
</comment>
<feature type="transmembrane region" description="Helical" evidence="1">
    <location>
        <begin position="12"/>
        <end position="29"/>
    </location>
</feature>
<dbReference type="AlphaFoldDB" id="A0AAE3G0T0"/>
<keyword evidence="3" id="KW-1185">Reference proteome</keyword>
<evidence type="ECO:0000256" key="1">
    <source>
        <dbReference type="SAM" id="Phobius"/>
    </source>
</evidence>
<name>A0AAE3G0T0_9GAMM</name>
<organism evidence="2 3">
    <name type="scientific">Natronocella acetinitrilica</name>
    <dbReference type="NCBI Taxonomy" id="414046"/>
    <lineage>
        <taxon>Bacteria</taxon>
        <taxon>Pseudomonadati</taxon>
        <taxon>Pseudomonadota</taxon>
        <taxon>Gammaproteobacteria</taxon>
        <taxon>Chromatiales</taxon>
        <taxon>Ectothiorhodospiraceae</taxon>
        <taxon>Natronocella</taxon>
    </lineage>
</organism>
<dbReference type="Proteomes" id="UP001205843">
    <property type="component" value="Unassembled WGS sequence"/>
</dbReference>